<evidence type="ECO:0000256" key="1">
    <source>
        <dbReference type="SAM" id="SignalP"/>
    </source>
</evidence>
<geneLocation type="mitochondrion" evidence="3"/>
<name>A0A3P3YEW7_PLABS</name>
<organism evidence="3 4">
    <name type="scientific">Plasmodiophora brassicae</name>
    <name type="common">Clubroot disease agent</name>
    <dbReference type="NCBI Taxonomy" id="37360"/>
    <lineage>
        <taxon>Eukaryota</taxon>
        <taxon>Sar</taxon>
        <taxon>Rhizaria</taxon>
        <taxon>Endomyxa</taxon>
        <taxon>Phytomyxea</taxon>
        <taxon>Plasmodiophorida</taxon>
        <taxon>Plasmodiophoridae</taxon>
        <taxon>Plasmodiophora</taxon>
    </lineage>
</organism>
<feature type="chain" id="PRO_5018053961" description="SUEL-type lectin domain-containing protein" evidence="1">
    <location>
        <begin position="20"/>
        <end position="210"/>
    </location>
</feature>
<evidence type="ECO:0000313" key="3">
    <source>
        <dbReference type="EMBL" id="SPQ98721.1"/>
    </source>
</evidence>
<sequence length="210" mass="21166">MTKMSAMVATLLLIGIANAQTPPFHPSGAGQATDSNQTMSSNSGVVVGSSNSGLISTAKVCVETAVGDKAVELRCPDAKIIKRVDAAAYGHMPGTCRSGATPNTSCTIDVTANVDKSCIMSNVCPVTLSEYVLGSPTGYGARCDRNIEVTFTAVFTCETATAEPMHAAATNTTATAQANNDSETPATASGATSVGVTVVTALATIVAALI</sequence>
<reference evidence="3 4" key="1">
    <citation type="submission" date="2018-03" db="EMBL/GenBank/DDBJ databases">
        <authorList>
            <person name="Fogelqvist J."/>
        </authorList>
    </citation>
    <scope>NUCLEOTIDE SEQUENCE [LARGE SCALE GENOMIC DNA]</scope>
</reference>
<dbReference type="Pfam" id="PF02140">
    <property type="entry name" value="SUEL_Lectin"/>
    <property type="match status" value="1"/>
</dbReference>
<feature type="domain" description="SUEL-type lectin" evidence="2">
    <location>
        <begin position="73"/>
        <end position="135"/>
    </location>
</feature>
<evidence type="ECO:0000259" key="2">
    <source>
        <dbReference type="Pfam" id="PF02140"/>
    </source>
</evidence>
<dbReference type="GO" id="GO:0030246">
    <property type="term" value="F:carbohydrate binding"/>
    <property type="evidence" value="ECO:0007669"/>
    <property type="project" value="InterPro"/>
</dbReference>
<dbReference type="Proteomes" id="UP000290189">
    <property type="component" value="Unassembled WGS sequence"/>
</dbReference>
<evidence type="ECO:0000313" key="4">
    <source>
        <dbReference type="Proteomes" id="UP000290189"/>
    </source>
</evidence>
<gene>
    <name evidence="3" type="ORF">PLBR_LOCUS5936</name>
</gene>
<accession>A0A3P3YEW7</accession>
<dbReference type="InterPro" id="IPR000922">
    <property type="entry name" value="Lectin_gal-bd_dom"/>
</dbReference>
<dbReference type="InterPro" id="IPR043159">
    <property type="entry name" value="Lectin_gal-bd_sf"/>
</dbReference>
<keyword evidence="1" id="KW-0732">Signal</keyword>
<protein>
    <recommendedName>
        <fullName evidence="2">SUEL-type lectin domain-containing protein</fullName>
    </recommendedName>
</protein>
<feature type="signal peptide" evidence="1">
    <location>
        <begin position="1"/>
        <end position="19"/>
    </location>
</feature>
<dbReference type="AlphaFoldDB" id="A0A3P3YEW7"/>
<dbReference type="EMBL" id="OVEO01000010">
    <property type="protein sequence ID" value="SPQ98721.1"/>
    <property type="molecule type" value="Genomic_DNA"/>
</dbReference>
<proteinExistence type="predicted"/>
<dbReference type="Gene3D" id="2.60.120.740">
    <property type="match status" value="1"/>
</dbReference>
<keyword evidence="3" id="KW-0496">Mitochondrion</keyword>